<evidence type="ECO:0000313" key="22">
    <source>
        <dbReference type="EMBL" id="VYT26683.1"/>
    </source>
</evidence>
<comment type="cofactor">
    <cofactor evidence="18 19">
        <name>K(+)</name>
        <dbReference type="ChEBI" id="CHEBI:29103"/>
    </cofactor>
    <text evidence="18 19">Binds 1 potassium ion per subunit.</text>
</comment>
<evidence type="ECO:0000256" key="12">
    <source>
        <dbReference type="ARBA" id="ARBA00023239"/>
    </source>
</evidence>
<feature type="binding site" evidence="18">
    <location>
        <position position="59"/>
    </location>
    <ligand>
        <name>K(+)</name>
        <dbReference type="ChEBI" id="CHEBI:29103"/>
    </ligand>
</feature>
<reference evidence="22" key="1">
    <citation type="submission" date="2019-11" db="EMBL/GenBank/DDBJ databases">
        <authorList>
            <person name="Feng L."/>
        </authorList>
    </citation>
    <scope>NUCLEOTIDE SEQUENCE</scope>
    <source>
        <strain evidence="22">BhanseniiLFYP23</strain>
    </source>
</reference>
<keyword evidence="7 17" id="KW-0067">ATP-binding</keyword>
<feature type="binding site" evidence="18">
    <location>
        <begin position="58"/>
        <end position="62"/>
    </location>
    <ligand>
        <name>(6S)-NADPHX</name>
        <dbReference type="ChEBI" id="CHEBI:64076"/>
    </ligand>
</feature>
<comment type="similarity">
    <text evidence="17">Belongs to the NnrD/CARKD family.</text>
</comment>
<gene>
    <name evidence="22" type="primary">nnr</name>
    <name evidence="17" type="synonym">nnrD</name>
    <name evidence="18" type="synonym">nnrE</name>
    <name evidence="22" type="ORF">BHLFYP23_00931</name>
</gene>
<keyword evidence="9 18" id="KW-0630">Potassium</keyword>
<evidence type="ECO:0000256" key="18">
    <source>
        <dbReference type="HAMAP-Rule" id="MF_01966"/>
    </source>
</evidence>
<keyword evidence="11 18" id="KW-0413">Isomerase</keyword>
<dbReference type="Gene3D" id="3.40.50.10260">
    <property type="entry name" value="YjeF N-terminal domain"/>
    <property type="match status" value="1"/>
</dbReference>
<feature type="domain" description="YjeF N-terminal" evidence="21">
    <location>
        <begin position="10"/>
        <end position="210"/>
    </location>
</feature>
<evidence type="ECO:0000256" key="4">
    <source>
        <dbReference type="ARBA" id="ARBA00009524"/>
    </source>
</evidence>
<dbReference type="InterPro" id="IPR036652">
    <property type="entry name" value="YjeF_N_dom_sf"/>
</dbReference>
<evidence type="ECO:0000259" key="20">
    <source>
        <dbReference type="PROSITE" id="PS51383"/>
    </source>
</evidence>
<dbReference type="HAMAP" id="MF_01965">
    <property type="entry name" value="NADHX_dehydratase"/>
    <property type="match status" value="1"/>
</dbReference>
<dbReference type="InterPro" id="IPR004443">
    <property type="entry name" value="YjeF_N_dom"/>
</dbReference>
<comment type="similarity">
    <text evidence="4 19">In the C-terminal section; belongs to the NnrD/CARKD family.</text>
</comment>
<feature type="binding site" evidence="17">
    <location>
        <position position="317"/>
    </location>
    <ligand>
        <name>(6S)-NADPHX</name>
        <dbReference type="ChEBI" id="CHEBI:64076"/>
    </ligand>
</feature>
<keyword evidence="8 17" id="KW-0521">NADP</keyword>
<evidence type="ECO:0000256" key="8">
    <source>
        <dbReference type="ARBA" id="ARBA00022857"/>
    </source>
</evidence>
<dbReference type="HAMAP" id="MF_01966">
    <property type="entry name" value="NADHX_epimerase"/>
    <property type="match status" value="1"/>
</dbReference>
<dbReference type="Pfam" id="PF03853">
    <property type="entry name" value="YjeF_N"/>
    <property type="match status" value="1"/>
</dbReference>
<comment type="similarity">
    <text evidence="18">Belongs to the NnrE/AIBP family.</text>
</comment>
<evidence type="ECO:0000256" key="14">
    <source>
        <dbReference type="ARBA" id="ARBA00025153"/>
    </source>
</evidence>
<comment type="function">
    <text evidence="18">Catalyzes the epimerization of the S- and R-forms of NAD(P)HX, a damaged form of NAD(P)H that is a result of enzymatic or heat-dependent hydration. This is a prerequisite for the S-specific NAD(P)H-hydrate dehydratase to allow the repair of both epimers of NAD(P)HX.</text>
</comment>
<dbReference type="SUPFAM" id="SSF53613">
    <property type="entry name" value="Ribokinase-like"/>
    <property type="match status" value="1"/>
</dbReference>
<feature type="domain" description="YjeF C-terminal" evidence="20">
    <location>
        <begin position="218"/>
        <end position="494"/>
    </location>
</feature>
<dbReference type="EC" id="4.2.1.136" evidence="19"/>
<feature type="binding site" evidence="18">
    <location>
        <begin position="124"/>
        <end position="130"/>
    </location>
    <ligand>
        <name>(6S)-NADPHX</name>
        <dbReference type="ChEBI" id="CHEBI:64076"/>
    </ligand>
</feature>
<comment type="function">
    <text evidence="17">Catalyzes the dehydration of the S-form of NAD(P)HX at the expense of ADP, which is converted to AMP. Together with NAD(P)HX epimerase, which catalyzes the epimerization of the S- and R-forms, the enzyme allows the repair of both epimers of NAD(P)HX, a damaged form of NAD(P)H that is a result of enzymatic or heat-dependent hydration.</text>
</comment>
<evidence type="ECO:0000256" key="11">
    <source>
        <dbReference type="ARBA" id="ARBA00023235"/>
    </source>
</evidence>
<comment type="subunit">
    <text evidence="17">Homotetramer.</text>
</comment>
<evidence type="ECO:0000256" key="3">
    <source>
        <dbReference type="ARBA" id="ARBA00006001"/>
    </source>
</evidence>
<organism evidence="22">
    <name type="scientific">Blautia hansenii</name>
    <name type="common">Ruminococcus hansenii</name>
    <dbReference type="NCBI Taxonomy" id="1322"/>
    <lineage>
        <taxon>Bacteria</taxon>
        <taxon>Bacillati</taxon>
        <taxon>Bacillota</taxon>
        <taxon>Clostridia</taxon>
        <taxon>Lachnospirales</taxon>
        <taxon>Lachnospiraceae</taxon>
        <taxon>Blautia</taxon>
    </lineage>
</organism>
<evidence type="ECO:0000256" key="10">
    <source>
        <dbReference type="ARBA" id="ARBA00023027"/>
    </source>
</evidence>
<comment type="catalytic activity">
    <reaction evidence="1 18 19">
        <text>(6R)-NADHX = (6S)-NADHX</text>
        <dbReference type="Rhea" id="RHEA:32215"/>
        <dbReference type="ChEBI" id="CHEBI:64074"/>
        <dbReference type="ChEBI" id="CHEBI:64075"/>
        <dbReference type="EC" id="5.1.99.6"/>
    </reaction>
</comment>
<comment type="catalytic activity">
    <reaction evidence="16 17 19">
        <text>(6S)-NADPHX + ADP = AMP + phosphate + NADPH + H(+)</text>
        <dbReference type="Rhea" id="RHEA:32235"/>
        <dbReference type="ChEBI" id="CHEBI:15378"/>
        <dbReference type="ChEBI" id="CHEBI:43474"/>
        <dbReference type="ChEBI" id="CHEBI:57783"/>
        <dbReference type="ChEBI" id="CHEBI:64076"/>
        <dbReference type="ChEBI" id="CHEBI:456215"/>
        <dbReference type="ChEBI" id="CHEBI:456216"/>
        <dbReference type="EC" id="4.2.1.136"/>
    </reaction>
</comment>
<evidence type="ECO:0000256" key="1">
    <source>
        <dbReference type="ARBA" id="ARBA00000013"/>
    </source>
</evidence>
<accession>A0A6N2VB01</accession>
<keyword evidence="10 17" id="KW-0520">NAD</keyword>
<dbReference type="Gene3D" id="3.40.1190.20">
    <property type="match status" value="1"/>
</dbReference>
<evidence type="ECO:0000256" key="9">
    <source>
        <dbReference type="ARBA" id="ARBA00022958"/>
    </source>
</evidence>
<feature type="binding site" evidence="17">
    <location>
        <begin position="405"/>
        <end position="409"/>
    </location>
    <ligand>
        <name>AMP</name>
        <dbReference type="ChEBI" id="CHEBI:456215"/>
    </ligand>
</feature>
<dbReference type="GO" id="GO:0005524">
    <property type="term" value="F:ATP binding"/>
    <property type="evidence" value="ECO:0007669"/>
    <property type="project" value="UniProtKB-UniRule"/>
</dbReference>
<dbReference type="PROSITE" id="PS51385">
    <property type="entry name" value="YJEF_N"/>
    <property type="match status" value="1"/>
</dbReference>
<dbReference type="GO" id="GO:0052856">
    <property type="term" value="F:NAD(P)HX epimerase activity"/>
    <property type="evidence" value="ECO:0007669"/>
    <property type="project" value="UniProtKB-UniRule"/>
</dbReference>
<dbReference type="InterPro" id="IPR029056">
    <property type="entry name" value="Ribokinase-like"/>
</dbReference>
<feature type="binding site" evidence="17">
    <location>
        <position position="253"/>
    </location>
    <ligand>
        <name>(6S)-NADPHX</name>
        <dbReference type="ChEBI" id="CHEBI:64076"/>
    </ligand>
</feature>
<feature type="binding site" evidence="18">
    <location>
        <position position="156"/>
    </location>
    <ligand>
        <name>K(+)</name>
        <dbReference type="ChEBI" id="CHEBI:29103"/>
    </ligand>
</feature>
<comment type="catalytic activity">
    <reaction evidence="15 17 19">
        <text>(6S)-NADHX + ADP = AMP + phosphate + NADH + H(+)</text>
        <dbReference type="Rhea" id="RHEA:32223"/>
        <dbReference type="ChEBI" id="CHEBI:15378"/>
        <dbReference type="ChEBI" id="CHEBI:43474"/>
        <dbReference type="ChEBI" id="CHEBI:57945"/>
        <dbReference type="ChEBI" id="CHEBI:64074"/>
        <dbReference type="ChEBI" id="CHEBI:456215"/>
        <dbReference type="ChEBI" id="CHEBI:456216"/>
        <dbReference type="EC" id="4.2.1.136"/>
    </reaction>
</comment>
<evidence type="ECO:0000256" key="17">
    <source>
        <dbReference type="HAMAP-Rule" id="MF_01965"/>
    </source>
</evidence>
<keyword evidence="5 18" id="KW-0479">Metal-binding</keyword>
<evidence type="ECO:0000259" key="21">
    <source>
        <dbReference type="PROSITE" id="PS51385"/>
    </source>
</evidence>
<dbReference type="NCBIfam" id="TIGR00196">
    <property type="entry name" value="yjeF_cterm"/>
    <property type="match status" value="1"/>
</dbReference>
<dbReference type="InterPro" id="IPR030677">
    <property type="entry name" value="Nnr"/>
</dbReference>
<proteinExistence type="inferred from homology"/>
<dbReference type="InterPro" id="IPR000631">
    <property type="entry name" value="CARKD"/>
</dbReference>
<comment type="cofactor">
    <cofactor evidence="17">
        <name>Mg(2+)</name>
        <dbReference type="ChEBI" id="CHEBI:18420"/>
    </cofactor>
</comment>
<name>A0A6N2VB01_BLAHA</name>
<feature type="binding site" evidence="17">
    <location>
        <position position="368"/>
    </location>
    <ligand>
        <name>(6S)-NADPHX</name>
        <dbReference type="ChEBI" id="CHEBI:64076"/>
    </ligand>
</feature>
<evidence type="ECO:0000256" key="2">
    <source>
        <dbReference type="ARBA" id="ARBA00000909"/>
    </source>
</evidence>
<sequence>MERIVIGDQMQLLDKYTIEEMGVPSLVLMERAGLSVFEAIKKEGFSLNKILILCGSGNNGADGVVLARLLHLAGYCTDVCILGKPEKFTKEMQKQIDIGKNYGISFVKSFHISEYTVIVDAVFGVGLSREITGNLKEIILELHKFQGKIVAVDIPSGICSRTGKILGCAVKADLTVTFAYGKTGLFLYPGAEYAGKVVIADIGIYAKPEILPKPEIFTYTKGDLKEIRRKRDGNKGSFGKILLIAGSKDIFGAAYLSGMAAMKTGAGMLKICTHKENKVLFSCFPEAMLLCYEDDENITKELSEGFQWADVIGIGPGIGLGKQAESLLDTVLSQGTKPLVIDADAIGMLKGRTEQLKNYPNEVILTPHLGEFSRLTDISIKKWKENPIKITQEIAKTLSVVLVCKDARTVISNGDKNIYLNLSGNDGMASAGSGDVLTGMILSLLAQGKDGLKAACLGVYLHGAAGDLAAKRKGRAAMLAEDLIDAAGQILDEV</sequence>
<keyword evidence="12 17" id="KW-0456">Lyase</keyword>
<dbReference type="NCBIfam" id="TIGR00197">
    <property type="entry name" value="yjeF_nterm"/>
    <property type="match status" value="1"/>
</dbReference>
<dbReference type="PROSITE" id="PS51383">
    <property type="entry name" value="YJEF_C_3"/>
    <property type="match status" value="1"/>
</dbReference>
<evidence type="ECO:0000256" key="15">
    <source>
        <dbReference type="ARBA" id="ARBA00048238"/>
    </source>
</evidence>
<dbReference type="GO" id="GO:0046872">
    <property type="term" value="F:metal ion binding"/>
    <property type="evidence" value="ECO:0007669"/>
    <property type="project" value="UniProtKB-UniRule"/>
</dbReference>
<feature type="binding site" evidence="17">
    <location>
        <position position="434"/>
    </location>
    <ligand>
        <name>AMP</name>
        <dbReference type="ChEBI" id="CHEBI:456215"/>
    </ligand>
</feature>
<comment type="similarity">
    <text evidence="3 19">In the N-terminal section; belongs to the NnrE/AIBP family.</text>
</comment>
<dbReference type="AlphaFoldDB" id="A0A6N2VB01"/>
<dbReference type="PIRSF" id="PIRSF017184">
    <property type="entry name" value="Nnr"/>
    <property type="match status" value="1"/>
</dbReference>
<dbReference type="PANTHER" id="PTHR12592:SF0">
    <property type="entry name" value="ATP-DEPENDENT (S)-NAD(P)H-HYDRATE DEHYDRATASE"/>
    <property type="match status" value="1"/>
</dbReference>
<evidence type="ECO:0000256" key="6">
    <source>
        <dbReference type="ARBA" id="ARBA00022741"/>
    </source>
</evidence>
<evidence type="ECO:0000256" key="5">
    <source>
        <dbReference type="ARBA" id="ARBA00022723"/>
    </source>
</evidence>
<dbReference type="Pfam" id="PF01256">
    <property type="entry name" value="Carb_kinase"/>
    <property type="match status" value="1"/>
</dbReference>
<comment type="function">
    <text evidence="14 19">Bifunctional enzyme that catalyzes the epimerization of the S- and R-forms of NAD(P)HX and the dehydration of the S-form of NAD(P)HX at the expense of ADP, which is converted to AMP. This allows the repair of both epimers of NAD(P)HX, a damaged form of NAD(P)H that is a result of enzymatic or heat-dependent hydration.</text>
</comment>
<evidence type="ECO:0000256" key="16">
    <source>
        <dbReference type="ARBA" id="ARBA00049209"/>
    </source>
</evidence>
<comment type="caution">
    <text evidence="18">Lacks conserved residue(s) required for the propagation of feature annotation.</text>
</comment>
<dbReference type="GO" id="GO:0110051">
    <property type="term" value="P:metabolite repair"/>
    <property type="evidence" value="ECO:0007669"/>
    <property type="project" value="TreeGrafter"/>
</dbReference>
<dbReference type="EMBL" id="CACRSY010000015">
    <property type="protein sequence ID" value="VYT26683.1"/>
    <property type="molecule type" value="Genomic_DNA"/>
</dbReference>
<feature type="binding site" evidence="18">
    <location>
        <position position="153"/>
    </location>
    <ligand>
        <name>(6S)-NADPHX</name>
        <dbReference type="ChEBI" id="CHEBI:64076"/>
    </ligand>
</feature>
<evidence type="ECO:0000256" key="13">
    <source>
        <dbReference type="ARBA" id="ARBA00023268"/>
    </source>
</evidence>
<dbReference type="SUPFAM" id="SSF64153">
    <property type="entry name" value="YjeF N-terminal domain-like"/>
    <property type="match status" value="1"/>
</dbReference>
<dbReference type="GO" id="GO:0046496">
    <property type="term" value="P:nicotinamide nucleotide metabolic process"/>
    <property type="evidence" value="ECO:0007669"/>
    <property type="project" value="UniProtKB-UniRule"/>
</dbReference>
<dbReference type="RefSeq" id="WP_156342678.1">
    <property type="nucleotide sequence ID" value="NZ_CACRSY010000015.1"/>
</dbReference>
<dbReference type="PANTHER" id="PTHR12592">
    <property type="entry name" value="ATP-DEPENDENT (S)-NAD(P)H-HYDRATE DEHYDRATASE FAMILY MEMBER"/>
    <property type="match status" value="1"/>
</dbReference>
<evidence type="ECO:0000256" key="7">
    <source>
        <dbReference type="ARBA" id="ARBA00022840"/>
    </source>
</evidence>
<comment type="catalytic activity">
    <reaction evidence="2 18 19">
        <text>(6R)-NADPHX = (6S)-NADPHX</text>
        <dbReference type="Rhea" id="RHEA:32227"/>
        <dbReference type="ChEBI" id="CHEBI:64076"/>
        <dbReference type="ChEBI" id="CHEBI:64077"/>
        <dbReference type="EC" id="5.1.99.6"/>
    </reaction>
</comment>
<evidence type="ECO:0000256" key="19">
    <source>
        <dbReference type="PIRNR" id="PIRNR017184"/>
    </source>
</evidence>
<protein>
    <recommendedName>
        <fullName evidence="19">Bifunctional NAD(P)H-hydrate repair enzyme</fullName>
    </recommendedName>
    <alternativeName>
        <fullName evidence="19">Nicotinamide nucleotide repair protein</fullName>
    </alternativeName>
    <domain>
        <recommendedName>
            <fullName evidence="19">ADP-dependent (S)-NAD(P)H-hydrate dehydratase</fullName>
            <ecNumber evidence="19">4.2.1.136</ecNumber>
        </recommendedName>
        <alternativeName>
            <fullName evidence="19">ADP-dependent NAD(P)HX dehydratase</fullName>
        </alternativeName>
    </domain>
    <domain>
        <recommendedName>
            <fullName evidence="19">NAD(P)H-hydrate epimerase</fullName>
            <ecNumber evidence="19">5.1.99.6</ecNumber>
        </recommendedName>
    </domain>
</protein>
<dbReference type="PROSITE" id="PS01050">
    <property type="entry name" value="YJEF_C_2"/>
    <property type="match status" value="1"/>
</dbReference>
<dbReference type="GO" id="GO:0052855">
    <property type="term" value="F:ADP-dependent NAD(P)H-hydrate dehydratase activity"/>
    <property type="evidence" value="ECO:0007669"/>
    <property type="project" value="UniProtKB-UniRule"/>
</dbReference>
<feature type="binding site" evidence="18">
    <location>
        <position position="120"/>
    </location>
    <ligand>
        <name>K(+)</name>
        <dbReference type="ChEBI" id="CHEBI:29103"/>
    </ligand>
</feature>
<dbReference type="InterPro" id="IPR017953">
    <property type="entry name" value="Carbohydrate_kinase_pred_CS"/>
</dbReference>
<keyword evidence="13" id="KW-0511">Multifunctional enzyme</keyword>
<keyword evidence="6 17" id="KW-0547">Nucleotide-binding</keyword>
<dbReference type="EC" id="5.1.99.6" evidence="19"/>
<dbReference type="CDD" id="cd01171">
    <property type="entry name" value="YXKO-related"/>
    <property type="match status" value="1"/>
</dbReference>
<feature type="binding site" evidence="17">
    <location>
        <position position="435"/>
    </location>
    <ligand>
        <name>(6S)-NADPHX</name>
        <dbReference type="ChEBI" id="CHEBI:64076"/>
    </ligand>
</feature>